<dbReference type="EMBL" id="JBHSEF010000021">
    <property type="protein sequence ID" value="MFC4354983.1"/>
    <property type="molecule type" value="Genomic_DNA"/>
</dbReference>
<comment type="subcellular location">
    <subcellularLocation>
        <location evidence="1">Membrane</location>
        <topology evidence="1">Multi-pass membrane protein</topology>
    </subcellularLocation>
</comment>
<evidence type="ECO:0000259" key="5">
    <source>
        <dbReference type="Pfam" id="PF06271"/>
    </source>
</evidence>
<dbReference type="RefSeq" id="WP_378141288.1">
    <property type="nucleotide sequence ID" value="NZ_JBHSEF010000021.1"/>
</dbReference>
<evidence type="ECO:0000256" key="3">
    <source>
        <dbReference type="ARBA" id="ARBA00022989"/>
    </source>
</evidence>
<organism evidence="6 7">
    <name type="scientific">Chryseomicrobium palamuruense</name>
    <dbReference type="NCBI Taxonomy" id="682973"/>
    <lineage>
        <taxon>Bacteria</taxon>
        <taxon>Bacillati</taxon>
        <taxon>Bacillota</taxon>
        <taxon>Bacilli</taxon>
        <taxon>Bacillales</taxon>
        <taxon>Caryophanaceae</taxon>
        <taxon>Chryseomicrobium</taxon>
    </lineage>
</organism>
<evidence type="ECO:0000256" key="1">
    <source>
        <dbReference type="ARBA" id="ARBA00004141"/>
    </source>
</evidence>
<dbReference type="Proteomes" id="UP001595733">
    <property type="component" value="Unassembled WGS sequence"/>
</dbReference>
<reference evidence="7" key="1">
    <citation type="journal article" date="2019" name="Int. J. Syst. Evol. Microbiol.">
        <title>The Global Catalogue of Microorganisms (GCM) 10K type strain sequencing project: providing services to taxonomists for standard genome sequencing and annotation.</title>
        <authorList>
            <consortium name="The Broad Institute Genomics Platform"/>
            <consortium name="The Broad Institute Genome Sequencing Center for Infectious Disease"/>
            <person name="Wu L."/>
            <person name="Ma J."/>
        </authorList>
    </citation>
    <scope>NUCLEOTIDE SEQUENCE [LARGE SCALE GENOMIC DNA]</scope>
    <source>
        <strain evidence="7">CCUG 50353</strain>
    </source>
</reference>
<name>A0ABV8UUH1_9BACL</name>
<keyword evidence="4" id="KW-0472">Membrane</keyword>
<comment type="caution">
    <text evidence="6">The sequence shown here is derived from an EMBL/GenBank/DDBJ whole genome shotgun (WGS) entry which is preliminary data.</text>
</comment>
<gene>
    <name evidence="6" type="ORF">ACFO0S_07985</name>
</gene>
<dbReference type="Pfam" id="PF06271">
    <property type="entry name" value="RDD"/>
    <property type="match status" value="1"/>
</dbReference>
<dbReference type="InterPro" id="IPR010432">
    <property type="entry name" value="RDD"/>
</dbReference>
<protein>
    <submittedName>
        <fullName evidence="6">RDD family protein</fullName>
    </submittedName>
</protein>
<evidence type="ECO:0000256" key="4">
    <source>
        <dbReference type="ARBA" id="ARBA00023136"/>
    </source>
</evidence>
<keyword evidence="3" id="KW-1133">Transmembrane helix</keyword>
<proteinExistence type="predicted"/>
<keyword evidence="7" id="KW-1185">Reference proteome</keyword>
<feature type="domain" description="RDD" evidence="5">
    <location>
        <begin position="7"/>
        <end position="96"/>
    </location>
</feature>
<sequence>MKELSKKRTKAILIDTVIATAVSIGIETALKSVTKKNRSAEAVYATLLPTFVMWGMEAIQMKNNGQTLGYKAVGLKLETEDGQNPSCEQVLKRAVYRDMVSTFDYLKDRKGFEGKDGSAYPHDQKFGTVVREVN</sequence>
<evidence type="ECO:0000313" key="6">
    <source>
        <dbReference type="EMBL" id="MFC4354983.1"/>
    </source>
</evidence>
<accession>A0ABV8UUH1</accession>
<evidence type="ECO:0000256" key="2">
    <source>
        <dbReference type="ARBA" id="ARBA00022692"/>
    </source>
</evidence>
<keyword evidence="2" id="KW-0812">Transmembrane</keyword>
<evidence type="ECO:0000313" key="7">
    <source>
        <dbReference type="Proteomes" id="UP001595733"/>
    </source>
</evidence>